<dbReference type="CDD" id="cd00821">
    <property type="entry name" value="PH"/>
    <property type="match status" value="1"/>
</dbReference>
<keyword evidence="3" id="KW-1185">Reference proteome</keyword>
<feature type="compositionally biased region" description="Basic and acidic residues" evidence="1">
    <location>
        <begin position="62"/>
        <end position="75"/>
    </location>
</feature>
<dbReference type="EMBL" id="JALLKP010000002">
    <property type="protein sequence ID" value="KAK2196893.1"/>
    <property type="molecule type" value="Genomic_DNA"/>
</dbReference>
<evidence type="ECO:0000313" key="3">
    <source>
        <dbReference type="Proteomes" id="UP001214638"/>
    </source>
</evidence>
<dbReference type="SUPFAM" id="SSF50729">
    <property type="entry name" value="PH domain-like"/>
    <property type="match status" value="1"/>
</dbReference>
<evidence type="ECO:0000313" key="2">
    <source>
        <dbReference type="EMBL" id="KAK2196893.1"/>
    </source>
</evidence>
<protein>
    <recommendedName>
        <fullName evidence="4">PH domain-containing protein</fullName>
    </recommendedName>
</protein>
<comment type="caution">
    <text evidence="2">The sequence shown here is derived from an EMBL/GenBank/DDBJ whole genome shotgun (WGS) entry which is preliminary data.</text>
</comment>
<evidence type="ECO:0000256" key="1">
    <source>
        <dbReference type="SAM" id="MobiDB-lite"/>
    </source>
</evidence>
<name>A0AAD9PL85_9APIC</name>
<feature type="region of interest" description="Disordered" evidence="1">
    <location>
        <begin position="54"/>
        <end position="111"/>
    </location>
</feature>
<accession>A0AAD9PL85</accession>
<dbReference type="GeneID" id="94336440"/>
<reference evidence="2" key="1">
    <citation type="journal article" date="2023" name="Nat. Microbiol.">
        <title>Babesia duncani multi-omics identifies virulence factors and drug targets.</title>
        <authorList>
            <person name="Singh P."/>
            <person name="Lonardi S."/>
            <person name="Liang Q."/>
            <person name="Vydyam P."/>
            <person name="Khabirova E."/>
            <person name="Fang T."/>
            <person name="Gihaz S."/>
            <person name="Thekkiniath J."/>
            <person name="Munshi M."/>
            <person name="Abel S."/>
            <person name="Ciampossin L."/>
            <person name="Batugedara G."/>
            <person name="Gupta M."/>
            <person name="Lu X.M."/>
            <person name="Lenz T."/>
            <person name="Chakravarty S."/>
            <person name="Cornillot E."/>
            <person name="Hu Y."/>
            <person name="Ma W."/>
            <person name="Gonzalez L.M."/>
            <person name="Sanchez S."/>
            <person name="Estrada K."/>
            <person name="Sanchez-Flores A."/>
            <person name="Montero E."/>
            <person name="Harb O.S."/>
            <person name="Le Roch K.G."/>
            <person name="Mamoun C.B."/>
        </authorList>
    </citation>
    <scope>NUCLEOTIDE SEQUENCE</scope>
    <source>
        <strain evidence="2">WA1</strain>
    </source>
</reference>
<feature type="compositionally biased region" description="Acidic residues" evidence="1">
    <location>
        <begin position="94"/>
        <end position="109"/>
    </location>
</feature>
<dbReference type="KEGG" id="bdw:94336440"/>
<evidence type="ECO:0008006" key="4">
    <source>
        <dbReference type="Google" id="ProtNLM"/>
    </source>
</evidence>
<dbReference type="RefSeq" id="XP_067803735.1">
    <property type="nucleotide sequence ID" value="XM_067947171.1"/>
</dbReference>
<dbReference type="Proteomes" id="UP001214638">
    <property type="component" value="Unassembled WGS sequence"/>
</dbReference>
<organism evidence="2 3">
    <name type="scientific">Babesia duncani</name>
    <dbReference type="NCBI Taxonomy" id="323732"/>
    <lineage>
        <taxon>Eukaryota</taxon>
        <taxon>Sar</taxon>
        <taxon>Alveolata</taxon>
        <taxon>Apicomplexa</taxon>
        <taxon>Aconoidasida</taxon>
        <taxon>Piroplasmida</taxon>
        <taxon>Babesiidae</taxon>
        <taxon>Babesia</taxon>
    </lineage>
</organism>
<proteinExistence type="predicted"/>
<dbReference type="AlphaFoldDB" id="A0AAD9PL85"/>
<gene>
    <name evidence="2" type="ORF">BdWA1_002142</name>
</gene>
<sequence length="228" mass="26306">MGANASIYTVRVPDGPLLNATIFNTTELSYRHLNKWGLNYSVFGFSEDILSEKLPRTPHATSKHEKTLKPTETPHRQSRRRPTYSAKNLKAISDDEETAESSSDSEVDETTAKNIRQEKILKYRKLLTKIVKIKCNIFHEKVKVTCSKDGNCLEWYKVKATEDDDRKRSLIGTLPVDKITSFKTKVDNLKCLEITAGTNGYIFTFKTRDEREAWQTEFDNFVRFMKLI</sequence>